<dbReference type="PROSITE" id="PS51198">
    <property type="entry name" value="UVRD_HELICASE_ATP_BIND"/>
    <property type="match status" value="1"/>
</dbReference>
<evidence type="ECO:0000259" key="12">
    <source>
        <dbReference type="PROSITE" id="PS51198"/>
    </source>
</evidence>
<dbReference type="GO" id="GO:0005634">
    <property type="term" value="C:nucleus"/>
    <property type="evidence" value="ECO:0007669"/>
    <property type="project" value="TreeGrafter"/>
</dbReference>
<keyword evidence="7" id="KW-0413">Isomerase</keyword>
<accession>H8X315</accession>
<sequence length="854" mass="96989">MATSSTQNLAFLDGLNENQKQAVTAPANGRLQIIAGPGTGKTKVLTSRVAYLLLVEKIKPEHIIVTTFTKKAANELVERLESLLKAHIEINVSNLLVGTFHSLCYRIIKKFGSKIGVNGYSVADERDKDHLLREILEKDLPGEVIKYIRGAPIEETIILRSNKQNEKHHGIDLYKLKRQISRLKSQGLLPESYQNVQKYNKCLHLIYTAYQSKLIEEGKLDFDDCLLTCYNLVTKYPVLHFVKHVLVDEFQDTNDIQLRLMYQFATGSVINPKFQNNVTIVGDPDQSIYAFRDAQSKNFAIMLEHYGKLNLPCTVIALNQNYRSTKDILQISENLMRQQESRQVKDLVSQFKDSIKPVYKCLKSATQEAKWIVYQIEFLLALPNSVFKPKDIAILFRAAFQTRAVETELVRRKIPYFMIRGKAFWERQEVVAIIDYLRVCGDEDDRISISRTLNFPKRGLGAKALESIDDLIMKGKRSGSSAFQVLKALSIDKLPDLKLPLRTSSSVAKYVQMIEKAKEILQKIEPSNTDRDRCAFALQLFEVVYEESGLKAEYSKDEERSLNIEEVREQFCQFQFQDETIIGNIDDDQDADDRNFIVQFVQSIGLYATDDKEDEKSNSPKVSLSTIHGAKGLEWPVVFVPGLSEGLLPAGFAMFSSDSNALDEERRCFYVACTRAQLLLYVSAYKESGSSNSWKRSIDCESRFVTRLAESKVFDEVQPALKNMNGYKQLCSLLEIKYDNSVEKQLEQLFHAYIKNWKMYSTNETFDPTTSPENAMSVGFAKASCLSQDLNSKRRKLEFKAPAVVSKPKVIAIDDNSDDDAIVVLSTVPAPKKNKAPPYIPIRKLKSNALGTKR</sequence>
<proteinExistence type="inferred from homology"/>
<keyword evidence="6" id="KW-0238">DNA-binding</keyword>
<dbReference type="Pfam" id="PF13361">
    <property type="entry name" value="UvrD_C"/>
    <property type="match status" value="1"/>
</dbReference>
<dbReference type="GeneID" id="14539759"/>
<dbReference type="HOGENOM" id="CLU_004585_4_0_1"/>
<dbReference type="Pfam" id="PF00580">
    <property type="entry name" value="UvrD-helicase"/>
    <property type="match status" value="1"/>
</dbReference>
<dbReference type="InterPro" id="IPR013986">
    <property type="entry name" value="DExx_box_DNA_helicase_dom_sf"/>
</dbReference>
<feature type="binding site" evidence="11">
    <location>
        <begin position="35"/>
        <end position="42"/>
    </location>
    <ligand>
        <name>ATP</name>
        <dbReference type="ChEBI" id="CHEBI:30616"/>
    </ligand>
</feature>
<dbReference type="GO" id="GO:0043138">
    <property type="term" value="F:3'-5' DNA helicase activity"/>
    <property type="evidence" value="ECO:0007669"/>
    <property type="project" value="UniProtKB-EC"/>
</dbReference>
<evidence type="ECO:0000256" key="1">
    <source>
        <dbReference type="ARBA" id="ARBA00009922"/>
    </source>
</evidence>
<evidence type="ECO:0000256" key="3">
    <source>
        <dbReference type="ARBA" id="ARBA00022801"/>
    </source>
</evidence>
<dbReference type="GO" id="GO:0003677">
    <property type="term" value="F:DNA binding"/>
    <property type="evidence" value="ECO:0007669"/>
    <property type="project" value="UniProtKB-KW"/>
</dbReference>
<dbReference type="eggNOG" id="KOG2108">
    <property type="taxonomic scope" value="Eukaryota"/>
</dbReference>
<dbReference type="InterPro" id="IPR014016">
    <property type="entry name" value="UvrD-like_ATP-bd"/>
</dbReference>
<dbReference type="PROSITE" id="PS51217">
    <property type="entry name" value="UVRD_HELICASE_CTER"/>
    <property type="match status" value="1"/>
</dbReference>
<feature type="domain" description="UvrD-like helicase C-terminal" evidence="13">
    <location>
        <begin position="326"/>
        <end position="632"/>
    </location>
</feature>
<dbReference type="CDD" id="cd17932">
    <property type="entry name" value="DEXQc_UvrD"/>
    <property type="match status" value="1"/>
</dbReference>
<dbReference type="InterPro" id="IPR014017">
    <property type="entry name" value="DNA_helicase_UvrD-like_C"/>
</dbReference>
<feature type="domain" description="UvrD-like helicase ATP-binding" evidence="12">
    <location>
        <begin position="14"/>
        <end position="325"/>
    </location>
</feature>
<evidence type="ECO:0000256" key="10">
    <source>
        <dbReference type="ARBA" id="ARBA00048988"/>
    </source>
</evidence>
<dbReference type="AlphaFoldDB" id="H8X315"/>
<keyword evidence="2 11" id="KW-0547">Nucleotide-binding</keyword>
<comment type="similarity">
    <text evidence="1">Belongs to the helicase family. UvrD subfamily.</text>
</comment>
<dbReference type="GO" id="GO:0016787">
    <property type="term" value="F:hydrolase activity"/>
    <property type="evidence" value="ECO:0007669"/>
    <property type="project" value="UniProtKB-UniRule"/>
</dbReference>
<evidence type="ECO:0000256" key="5">
    <source>
        <dbReference type="ARBA" id="ARBA00022840"/>
    </source>
</evidence>
<evidence type="ECO:0000256" key="8">
    <source>
        <dbReference type="ARBA" id="ARBA00034617"/>
    </source>
</evidence>
<keyword evidence="4 11" id="KW-0347">Helicase</keyword>
<dbReference type="InterPro" id="IPR027417">
    <property type="entry name" value="P-loop_NTPase"/>
</dbReference>
<keyword evidence="5 11" id="KW-0067">ATP-binding</keyword>
<evidence type="ECO:0000259" key="13">
    <source>
        <dbReference type="PROSITE" id="PS51217"/>
    </source>
</evidence>
<name>H8X315_CANO9</name>
<dbReference type="EC" id="5.6.2.4" evidence="9"/>
<evidence type="ECO:0000256" key="4">
    <source>
        <dbReference type="ARBA" id="ARBA00022806"/>
    </source>
</evidence>
<dbReference type="KEGG" id="cot:CORT_0C05010"/>
<dbReference type="Proteomes" id="UP000005018">
    <property type="component" value="Chromosome 3"/>
</dbReference>
<evidence type="ECO:0000256" key="2">
    <source>
        <dbReference type="ARBA" id="ARBA00022741"/>
    </source>
</evidence>
<keyword evidence="3 11" id="KW-0378">Hydrolase</keyword>
<dbReference type="InterPro" id="IPR000212">
    <property type="entry name" value="DNA_helicase_UvrD/REP"/>
</dbReference>
<dbReference type="GO" id="GO:0000725">
    <property type="term" value="P:recombinational repair"/>
    <property type="evidence" value="ECO:0007669"/>
    <property type="project" value="TreeGrafter"/>
</dbReference>
<evidence type="ECO:0000256" key="6">
    <source>
        <dbReference type="ARBA" id="ARBA00023125"/>
    </source>
</evidence>
<dbReference type="PANTHER" id="PTHR11070">
    <property type="entry name" value="UVRD / RECB / PCRA DNA HELICASE FAMILY MEMBER"/>
    <property type="match status" value="1"/>
</dbReference>
<reference evidence="14 15" key="1">
    <citation type="journal article" date="2012" name="PLoS ONE">
        <title>Sequence and analysis of the genome of the pathogenic yeast Candida orthopsilosis.</title>
        <authorList>
            <person name="Riccombeni A."/>
            <person name="Vidanes G."/>
            <person name="Proux-Wera E."/>
            <person name="Wolfe K.H."/>
            <person name="Butler G."/>
        </authorList>
    </citation>
    <scope>NUCLEOTIDE SEQUENCE [LARGE SCALE GENOMIC DNA]</scope>
    <source>
        <strain evidence="14 15">Co 90-125</strain>
    </source>
</reference>
<dbReference type="EMBL" id="HE681721">
    <property type="protein sequence ID" value="CCG25875.1"/>
    <property type="molecule type" value="Genomic_DNA"/>
</dbReference>
<dbReference type="Gene3D" id="1.10.10.160">
    <property type="match status" value="1"/>
</dbReference>
<evidence type="ECO:0000256" key="9">
    <source>
        <dbReference type="ARBA" id="ARBA00034808"/>
    </source>
</evidence>
<evidence type="ECO:0000313" key="15">
    <source>
        <dbReference type="Proteomes" id="UP000005018"/>
    </source>
</evidence>
<dbReference type="Gene3D" id="1.10.486.10">
    <property type="entry name" value="PCRA, domain 4"/>
    <property type="match status" value="1"/>
</dbReference>
<dbReference type="RefSeq" id="XP_003868779.1">
    <property type="nucleotide sequence ID" value="XM_003868731.1"/>
</dbReference>
<gene>
    <name evidence="14" type="ORF">CORT_0C05010</name>
</gene>
<evidence type="ECO:0000256" key="7">
    <source>
        <dbReference type="ARBA" id="ARBA00023235"/>
    </source>
</evidence>
<dbReference type="SUPFAM" id="SSF52540">
    <property type="entry name" value="P-loop containing nucleoside triphosphate hydrolases"/>
    <property type="match status" value="1"/>
</dbReference>
<dbReference type="GO" id="GO:0005524">
    <property type="term" value="F:ATP binding"/>
    <property type="evidence" value="ECO:0007669"/>
    <property type="project" value="UniProtKB-UniRule"/>
</dbReference>
<protein>
    <recommendedName>
        <fullName evidence="9">DNA 3'-5' helicase</fullName>
        <ecNumber evidence="9">5.6.2.4</ecNumber>
    </recommendedName>
</protein>
<evidence type="ECO:0000313" key="14">
    <source>
        <dbReference type="EMBL" id="CCG25875.1"/>
    </source>
</evidence>
<organism evidence="14 15">
    <name type="scientific">Candida orthopsilosis (strain 90-125)</name>
    <name type="common">Yeast</name>
    <dbReference type="NCBI Taxonomy" id="1136231"/>
    <lineage>
        <taxon>Eukaryota</taxon>
        <taxon>Fungi</taxon>
        <taxon>Dikarya</taxon>
        <taxon>Ascomycota</taxon>
        <taxon>Saccharomycotina</taxon>
        <taxon>Pichiomycetes</taxon>
        <taxon>Debaryomycetaceae</taxon>
        <taxon>Candida/Lodderomyces clade</taxon>
        <taxon>Candida</taxon>
    </lineage>
</organism>
<comment type="catalytic activity">
    <reaction evidence="8">
        <text>Couples ATP hydrolysis with the unwinding of duplex DNA by translocating in the 3'-5' direction.</text>
        <dbReference type="EC" id="5.6.2.4"/>
    </reaction>
</comment>
<keyword evidence="15" id="KW-1185">Reference proteome</keyword>
<comment type="catalytic activity">
    <reaction evidence="10">
        <text>ATP + H2O = ADP + phosphate + H(+)</text>
        <dbReference type="Rhea" id="RHEA:13065"/>
        <dbReference type="ChEBI" id="CHEBI:15377"/>
        <dbReference type="ChEBI" id="CHEBI:15378"/>
        <dbReference type="ChEBI" id="CHEBI:30616"/>
        <dbReference type="ChEBI" id="CHEBI:43474"/>
        <dbReference type="ChEBI" id="CHEBI:456216"/>
        <dbReference type="EC" id="5.6.2.4"/>
    </reaction>
</comment>
<dbReference type="PANTHER" id="PTHR11070:SF2">
    <property type="entry name" value="ATP-DEPENDENT DNA HELICASE SRS2"/>
    <property type="match status" value="1"/>
</dbReference>
<evidence type="ECO:0000256" key="11">
    <source>
        <dbReference type="PROSITE-ProRule" id="PRU00560"/>
    </source>
</evidence>
<dbReference type="OrthoDB" id="1470711at2759"/>
<dbReference type="Gene3D" id="3.40.50.300">
    <property type="entry name" value="P-loop containing nucleotide triphosphate hydrolases"/>
    <property type="match status" value="2"/>
</dbReference>